<proteinExistence type="predicted"/>
<gene>
    <name evidence="1" type="ORF">VCB98_04470</name>
</gene>
<reference evidence="1 2" key="1">
    <citation type="submission" date="2023-12" db="EMBL/GenBank/DDBJ databases">
        <title>Whole-genome sequencing of halo(alkali)philic microorganisms from hypersaline lakes.</title>
        <authorList>
            <person name="Sorokin D.Y."/>
            <person name="Merkel A.Y."/>
            <person name="Messina E."/>
            <person name="Yakimov M."/>
        </authorList>
    </citation>
    <scope>NUCLEOTIDE SEQUENCE [LARGE SCALE GENOMIC DNA]</scope>
    <source>
        <strain evidence="1 2">AB-CW1</strain>
    </source>
</reference>
<sequence length="155" mass="16619">MAAGEDDAGFVDLFVLNLRWGMEMGDPEGVAYSGSFGTDIFTVDVDGGDDFSSDTIIGTLSAQFSVQNRIPLADGRMGFTPYATVNAVLFGNGTVNTRFRDAQGTLQRDSSDVDVDSTIGLQLGFDLDLGGYSLAAFYQQQDDTEIASLSFAFEF</sequence>
<accession>A0AAP6JDY7</accession>
<dbReference type="RefSeq" id="WP_346050704.1">
    <property type="nucleotide sequence ID" value="NZ_JAYGII010000006.1"/>
</dbReference>
<keyword evidence="2" id="KW-1185">Reference proteome</keyword>
<organism evidence="1 2">
    <name type="scientific">Natronospira elongata</name>
    <dbReference type="NCBI Taxonomy" id="3110268"/>
    <lineage>
        <taxon>Bacteria</taxon>
        <taxon>Pseudomonadati</taxon>
        <taxon>Pseudomonadota</taxon>
        <taxon>Gammaproteobacteria</taxon>
        <taxon>Natronospirales</taxon>
        <taxon>Natronospiraceae</taxon>
        <taxon>Natronospira</taxon>
    </lineage>
</organism>
<protein>
    <recommendedName>
        <fullName evidence="3">Autotransporter domain-containing protein</fullName>
    </recommendedName>
</protein>
<evidence type="ECO:0008006" key="3">
    <source>
        <dbReference type="Google" id="ProtNLM"/>
    </source>
</evidence>
<comment type="caution">
    <text evidence="1">The sequence shown here is derived from an EMBL/GenBank/DDBJ whole genome shotgun (WGS) entry which is preliminary data.</text>
</comment>
<dbReference type="Proteomes" id="UP001302316">
    <property type="component" value="Unassembled WGS sequence"/>
</dbReference>
<evidence type="ECO:0000313" key="2">
    <source>
        <dbReference type="Proteomes" id="UP001302316"/>
    </source>
</evidence>
<dbReference type="AlphaFoldDB" id="A0AAP6JDY7"/>
<dbReference type="EMBL" id="JAYGII010000006">
    <property type="protein sequence ID" value="MEA5445073.1"/>
    <property type="molecule type" value="Genomic_DNA"/>
</dbReference>
<name>A0AAP6JDY7_9GAMM</name>
<evidence type="ECO:0000313" key="1">
    <source>
        <dbReference type="EMBL" id="MEA5445073.1"/>
    </source>
</evidence>